<dbReference type="PANTHER" id="PTHR24320:SF252">
    <property type="entry name" value="DEHYDROGENASE_REDUCTASE FAMILY PROTEIN, PUTATIVE (AFU_ORTHOLOGUE AFUA_3G08550)-RELATED"/>
    <property type="match status" value="1"/>
</dbReference>
<evidence type="ECO:0000256" key="2">
    <source>
        <dbReference type="ARBA" id="ARBA00022857"/>
    </source>
</evidence>
<evidence type="ECO:0000313" key="4">
    <source>
        <dbReference type="EMBL" id="CAJ2511824.1"/>
    </source>
</evidence>
<comment type="similarity">
    <text evidence="1">Belongs to the short-chain dehydrogenases/reductases (SDR) family.</text>
</comment>
<accession>A0AAI8YNX8</accession>
<dbReference type="PANTHER" id="PTHR24320">
    <property type="entry name" value="RETINOL DEHYDROGENASE"/>
    <property type="match status" value="1"/>
</dbReference>
<keyword evidence="5" id="KW-1185">Reference proteome</keyword>
<proteinExistence type="inferred from homology"/>
<dbReference type="AlphaFoldDB" id="A0AAI8YNX8"/>
<dbReference type="SUPFAM" id="SSF51735">
    <property type="entry name" value="NAD(P)-binding Rossmann-fold domains"/>
    <property type="match status" value="1"/>
</dbReference>
<organism evidence="4 5">
    <name type="scientific">Anthostomella pinea</name>
    <dbReference type="NCBI Taxonomy" id="933095"/>
    <lineage>
        <taxon>Eukaryota</taxon>
        <taxon>Fungi</taxon>
        <taxon>Dikarya</taxon>
        <taxon>Ascomycota</taxon>
        <taxon>Pezizomycotina</taxon>
        <taxon>Sordariomycetes</taxon>
        <taxon>Xylariomycetidae</taxon>
        <taxon>Xylariales</taxon>
        <taxon>Xylariaceae</taxon>
        <taxon>Anthostomella</taxon>
    </lineage>
</organism>
<sequence>MAKLLAQTRMKWFPIDLPAADSFKDQAIVITGGTGGLGLAAAVHFVNLGATEVIITSRNASRGKSALATIERETNGRSKGVVRTLDLDMNRNASIVAFADEVKKLRAGRGGIDFVLLNAGLIGVEFTPADEGWEQNLQVNTLGTALLALLLLPWMKAERANRASPAHMAAIGSGQHLDPDIQTWAAWSAEGVLAHYNKPANWPGAQVMYATTKLLLQSAFNELAELAVGEDGRPEVILNTVCPGIVKTDLSRGYKKASYAFVVLAGVFTGLFGKSPENGARAIVHTALTKEGEHGKFIRFYGSETEYRERADAVIYGQAGKRMQAQVWAEMTGELAAKVPEVRNVLGPLR</sequence>
<comment type="caution">
    <text evidence="4">The sequence shown here is derived from an EMBL/GenBank/DDBJ whole genome shotgun (WGS) entry which is preliminary data.</text>
</comment>
<keyword evidence="3" id="KW-0560">Oxidoreductase</keyword>
<dbReference type="Gene3D" id="3.40.50.720">
    <property type="entry name" value="NAD(P)-binding Rossmann-like Domain"/>
    <property type="match status" value="1"/>
</dbReference>
<dbReference type="InterPro" id="IPR036291">
    <property type="entry name" value="NAD(P)-bd_dom_sf"/>
</dbReference>
<evidence type="ECO:0000256" key="3">
    <source>
        <dbReference type="ARBA" id="ARBA00023002"/>
    </source>
</evidence>
<gene>
    <name evidence="4" type="ORF">KHLLAP_LOCUS12292</name>
</gene>
<dbReference type="EMBL" id="CAUWAG010000018">
    <property type="protein sequence ID" value="CAJ2511824.1"/>
    <property type="molecule type" value="Genomic_DNA"/>
</dbReference>
<evidence type="ECO:0000256" key="1">
    <source>
        <dbReference type="ARBA" id="ARBA00006484"/>
    </source>
</evidence>
<name>A0AAI8YNX8_9PEZI</name>
<protein>
    <submittedName>
        <fullName evidence="4">Uu.00g074490.m01.CDS01</fullName>
    </submittedName>
</protein>
<evidence type="ECO:0000313" key="5">
    <source>
        <dbReference type="Proteomes" id="UP001295740"/>
    </source>
</evidence>
<dbReference type="Proteomes" id="UP001295740">
    <property type="component" value="Unassembled WGS sequence"/>
</dbReference>
<dbReference type="PRINTS" id="PR00081">
    <property type="entry name" value="GDHRDH"/>
</dbReference>
<dbReference type="Pfam" id="PF00106">
    <property type="entry name" value="adh_short"/>
    <property type="match status" value="1"/>
</dbReference>
<dbReference type="InterPro" id="IPR002347">
    <property type="entry name" value="SDR_fam"/>
</dbReference>
<dbReference type="GO" id="GO:0016491">
    <property type="term" value="F:oxidoreductase activity"/>
    <property type="evidence" value="ECO:0007669"/>
    <property type="project" value="UniProtKB-KW"/>
</dbReference>
<reference evidence="4" key="1">
    <citation type="submission" date="2023-10" db="EMBL/GenBank/DDBJ databases">
        <authorList>
            <person name="Hackl T."/>
        </authorList>
    </citation>
    <scope>NUCLEOTIDE SEQUENCE</scope>
</reference>
<keyword evidence="2" id="KW-0521">NADP</keyword>